<name>F9W3F6_TRYCI</name>
<accession>F9W3F6</accession>
<dbReference type="EMBL" id="CAEQ01000404">
    <property type="protein sequence ID" value="CCD11669.1"/>
    <property type="molecule type" value="Genomic_DNA"/>
</dbReference>
<sequence>MRRLLNVPFLWNVFGCFPPSGIVTHRFHRSHGSNAHLSSRHKSKKGHRRDRKRDDNTPRRDVKDAGSKVVTECRYTSESQNQREALMQRLGEPVGLLQHSGGTAAGRAVLAGRFSHRRSPPVGISAVPCPPLVTSSSSSQSCQQEKADRHALPDVSLNALQHLLNVHEAMRSNYETLGKSADVVRGFASACAEALLQLGLLQKGSRRTDTEPLDFVSVTLKTCGVTETSDSHPHSSLFVPRNSPLYSKPIRFPPITAESLFRIAMTPDSSPFTGGGDPLLAGLEGALPFAPPTYEPNVAAPAGAEGSNGSIDSALAQPHTALWSVNARGLGGLFSILLQRIPITDLAQFVDTLVYFKWVKDEEHPQWKAAGGILHELRALITTAKEASAATAGEADVAAAHRALEAAASSFLEHIPRVDVINERSVQEEEGAGSQVHAIDVMLNMVLRVCLSQWGSMTQHDRIGATLPCLYPWFMYDHGIEAGLWLTLTHLQGLFGVDTHLTYQHTFYYTRRLMRLCWPSICDINSPPVQKLLSSSADMHTAAEVEGDIDEGQQGRKRLVKKGEDATNCVVSFRDVVTVLHGSSLKQRAAYELLLIWMMRANPLGLHRSSPHGRYVSAAGITVADMDVFVMRRFHADHVKGNWALLRPVGVEGGLEGPEKALRQHCEVPYGLTRIFFTNFHNVLPHIWEGIGARRREILWTAWLRGVARPLVDAVAVSTAERRQYGEDMKHAAGSGGSTTESDEGALFFLKPLANVLTHNGLFLRFVMCSVIKSLEEMASGTRGRTNLSIGAWCNKLTEVVYSGALALCCMIGSSSSGGDANADPVLTGDKMEGKTTTPQACKGASREEAQRDLAVLQQHLSGAITRLLANLTTKDVAIVERLLRTLCELRLDSLCEEGMLRGILGQLAQLCNAQTCEPLYQWLEQQENSRSGAPEPLLEPLLCEWQRAASEADAGIPVRLPTVMECCRGVFGILKKRGYRLPDGAEGKQPPSEVQTGEEKTDDNSYEGRPIGIAFTKGELAVVINVFSRAIIGRTFVLDGVRVWRTISGEISTLVASRSDEKDTASSSGAGRTATESRAASDAVSVNASAAQRAVLLEGMLSRAVSQLMEELPWITVLEAVHLQLLPYTAAEVLFSCSKGVEGNEAEHIQWQDLQRSFQRKRHHRLVGKMVLFRFYSYLAPHDEGWSDATVLLRSASAEGRGRHISPPGAATWRLLKTLVECETAGVWGRRGNEAAVPAAKLSTDAEHGSDPVQGEELRLRQLDYVLGSHTLAAYIVLMASGKAPHMLRSAYETLLTLIEKAALTASPVSNNHCDLLFLWMVGSAVAVGVHFKEGVLTIKWPAASEGSVEDLQVCTSMEEGTARVVRLLEPHLQTEMMRPTVRLRSIINIVVALRTLVLLGAVVDVDSMHFEQLLIKAGSDKRLLVRHMNLFLVGCSAFPRTQPALLHTALYLREARQNLSIAETERALVAIALSADSFAKQHGLQADHTQQKQLNNAPSLTPVSGSGALTFRVTPIQLRHAWSALGRHVLECAEGSPTTVFVRALQCAAAVGCVDTVVYQQLLSYMVEFRQSELTLFDWVVILQTARQSLEHQRSLEAYLQEPLRSFLMEMSGGCDTVGEPKRQWCTRRECGSEQWLQELCLFAEALPELFIGDASLWELLWRALSAQWSACFSAAGSDEEKERISGWLQELTESYTWAVRTAGHHNLSEMCAV</sequence>
<keyword evidence="3" id="KW-1185">Reference proteome</keyword>
<feature type="region of interest" description="Disordered" evidence="1">
    <location>
        <begin position="983"/>
        <end position="1007"/>
    </location>
</feature>
<feature type="region of interest" description="Disordered" evidence="1">
    <location>
        <begin position="30"/>
        <end position="69"/>
    </location>
</feature>
<evidence type="ECO:0000313" key="3">
    <source>
        <dbReference type="Proteomes" id="UP000000702"/>
    </source>
</evidence>
<feature type="compositionally biased region" description="Polar residues" evidence="1">
    <location>
        <begin position="1066"/>
        <end position="1077"/>
    </location>
</feature>
<dbReference type="Proteomes" id="UP000000702">
    <property type="component" value="Unassembled WGS sequence"/>
</dbReference>
<gene>
    <name evidence="2" type="ORF">TCIL3000_0_26280</name>
</gene>
<dbReference type="VEuPathDB" id="TriTrypDB:TcIL3000_0_26280"/>
<feature type="compositionally biased region" description="Basic residues" evidence="1">
    <location>
        <begin position="38"/>
        <end position="51"/>
    </location>
</feature>
<organism evidence="2 3">
    <name type="scientific">Trypanosoma congolense (strain IL3000)</name>
    <dbReference type="NCBI Taxonomy" id="1068625"/>
    <lineage>
        <taxon>Eukaryota</taxon>
        <taxon>Discoba</taxon>
        <taxon>Euglenozoa</taxon>
        <taxon>Kinetoplastea</taxon>
        <taxon>Metakinetoplastina</taxon>
        <taxon>Trypanosomatida</taxon>
        <taxon>Trypanosomatidae</taxon>
        <taxon>Trypanosoma</taxon>
        <taxon>Nannomonas</taxon>
    </lineage>
</organism>
<dbReference type="CDD" id="cd23670">
    <property type="entry name" value="MPSS1_C"/>
    <property type="match status" value="1"/>
</dbReference>
<comment type="caution">
    <text evidence="2">The sequence shown here is derived from an EMBL/GenBank/DDBJ whole genome shotgun (WGS) entry which is preliminary data.</text>
</comment>
<proteinExistence type="predicted"/>
<dbReference type="OMA" id="RIRRLCW"/>
<feature type="region of interest" description="Disordered" evidence="1">
    <location>
        <begin position="1059"/>
        <end position="1083"/>
    </location>
</feature>
<feature type="compositionally biased region" description="Basic and acidic residues" evidence="1">
    <location>
        <begin position="52"/>
        <end position="66"/>
    </location>
</feature>
<protein>
    <submittedName>
        <fullName evidence="2">WGS project CAEQ00000000 data, annotated contig 1047</fullName>
    </submittedName>
</protein>
<reference evidence="3" key="1">
    <citation type="submission" date="2011-07" db="EMBL/GenBank/DDBJ databases">
        <title>Divergent evolution of antigenic variation in African trypanosomes.</title>
        <authorList>
            <person name="Jackson A.P."/>
            <person name="Berry A."/>
            <person name="Allison H.C."/>
            <person name="Burton P."/>
            <person name="Anderson J."/>
            <person name="Aslett M."/>
            <person name="Brown R."/>
            <person name="Corton N."/>
            <person name="Harris D."/>
            <person name="Hauser H."/>
            <person name="Gamble J."/>
            <person name="Gilderthorp R."/>
            <person name="McQuillan J."/>
            <person name="Quail M.A."/>
            <person name="Sanders M."/>
            <person name="Van Tonder A."/>
            <person name="Ginger M.L."/>
            <person name="Donelson J.E."/>
            <person name="Field M.C."/>
            <person name="Barry J.D."/>
            <person name="Berriman M."/>
            <person name="Hertz-Fowler C."/>
        </authorList>
    </citation>
    <scope>NUCLEOTIDE SEQUENCE [LARGE SCALE GENOMIC DNA]</scope>
    <source>
        <strain evidence="3">IL3000</strain>
    </source>
</reference>
<reference evidence="2 3" key="2">
    <citation type="journal article" date="2012" name="Proc. Natl. Acad. Sci. U.S.A.">
        <title>Antigenic diversity is generated by distinct evolutionary mechanisms in African trypanosome species.</title>
        <authorList>
            <person name="Jackson A.P."/>
            <person name="Berry A."/>
            <person name="Aslett M."/>
            <person name="Allison H.C."/>
            <person name="Burton P."/>
            <person name="Vavrova-Anderson J."/>
            <person name="Brown R."/>
            <person name="Browne H."/>
            <person name="Corton N."/>
            <person name="Hauser H."/>
            <person name="Gamble J."/>
            <person name="Gilderthorp R."/>
            <person name="Marcello L."/>
            <person name="McQuillan J."/>
            <person name="Otto T.D."/>
            <person name="Quail M.A."/>
            <person name="Sanders M.J."/>
            <person name="van Tonder A."/>
            <person name="Ginger M.L."/>
            <person name="Field M.C."/>
            <person name="Barry J.D."/>
            <person name="Hertz-Fowler C."/>
            <person name="Berriman M."/>
        </authorList>
    </citation>
    <scope>NUCLEOTIDE SEQUENCE [LARGE SCALE GENOMIC DNA]</scope>
    <source>
        <strain evidence="2 3">IL3000</strain>
    </source>
</reference>
<evidence type="ECO:0000256" key="1">
    <source>
        <dbReference type="SAM" id="MobiDB-lite"/>
    </source>
</evidence>
<evidence type="ECO:0000313" key="2">
    <source>
        <dbReference type="EMBL" id="CCD11669.1"/>
    </source>
</evidence>